<evidence type="ECO:0000313" key="2">
    <source>
        <dbReference type="EMBL" id="TFW29065.1"/>
    </source>
</evidence>
<dbReference type="RefSeq" id="WP_135200431.1">
    <property type="nucleotide sequence ID" value="NZ_SPVG01000042.1"/>
</dbReference>
<keyword evidence="1" id="KW-0472">Membrane</keyword>
<sequence>MTPSSLLDIESGRSEDDSLRLRETIVTVAELAMSVEVIKSNYVTKEELAIVSGKIDLVANNLQAFPAHAYQTFATKADLADAVTALTWRFIGFAAILLSGGFALGRYL</sequence>
<reference evidence="2 3" key="1">
    <citation type="submission" date="2019-03" db="EMBL/GenBank/DDBJ databases">
        <title>Draft Genome Sequence of Duganella callidus sp. nov., a Novel Duganella Species Isolated from Cultivated Soil.</title>
        <authorList>
            <person name="Raths R."/>
            <person name="Peta V."/>
            <person name="Bucking H."/>
        </authorList>
    </citation>
    <scope>NUCLEOTIDE SEQUENCE [LARGE SCALE GENOMIC DNA]</scope>
    <source>
        <strain evidence="2 3">DN04</strain>
    </source>
</reference>
<keyword evidence="1" id="KW-1133">Transmembrane helix</keyword>
<keyword evidence="3" id="KW-1185">Reference proteome</keyword>
<proteinExistence type="predicted"/>
<dbReference type="OrthoDB" id="8780454at2"/>
<comment type="caution">
    <text evidence="2">The sequence shown here is derived from an EMBL/GenBank/DDBJ whole genome shotgun (WGS) entry which is preliminary data.</text>
</comment>
<protein>
    <submittedName>
        <fullName evidence="2">Uncharacterized protein</fullName>
    </submittedName>
</protein>
<gene>
    <name evidence="2" type="ORF">E4L98_04790</name>
</gene>
<accession>A0A4Y9SRG8</accession>
<dbReference type="EMBL" id="SPVG01000042">
    <property type="protein sequence ID" value="TFW29065.1"/>
    <property type="molecule type" value="Genomic_DNA"/>
</dbReference>
<organism evidence="2 3">
    <name type="scientific">Duganella callida</name>
    <dbReference type="NCBI Taxonomy" id="2561932"/>
    <lineage>
        <taxon>Bacteria</taxon>
        <taxon>Pseudomonadati</taxon>
        <taxon>Pseudomonadota</taxon>
        <taxon>Betaproteobacteria</taxon>
        <taxon>Burkholderiales</taxon>
        <taxon>Oxalobacteraceae</taxon>
        <taxon>Telluria group</taxon>
        <taxon>Duganella</taxon>
    </lineage>
</organism>
<feature type="transmembrane region" description="Helical" evidence="1">
    <location>
        <begin position="86"/>
        <end position="105"/>
    </location>
</feature>
<dbReference type="AlphaFoldDB" id="A0A4Y9SRG8"/>
<evidence type="ECO:0000313" key="3">
    <source>
        <dbReference type="Proteomes" id="UP000297729"/>
    </source>
</evidence>
<keyword evidence="1" id="KW-0812">Transmembrane</keyword>
<name>A0A4Y9SRG8_9BURK</name>
<evidence type="ECO:0000256" key="1">
    <source>
        <dbReference type="SAM" id="Phobius"/>
    </source>
</evidence>
<dbReference type="Proteomes" id="UP000297729">
    <property type="component" value="Unassembled WGS sequence"/>
</dbReference>